<dbReference type="Proteomes" id="UP000008385">
    <property type="component" value="Chromosome"/>
</dbReference>
<dbReference type="STRING" id="365046.Rta_32490"/>
<organism evidence="9 10">
    <name type="scientific">Ramlibacter tataouinensis (strain ATCC BAA-407 / DSM 14655 / LMG 21543 / TTB310)</name>
    <dbReference type="NCBI Taxonomy" id="365046"/>
    <lineage>
        <taxon>Bacteria</taxon>
        <taxon>Pseudomonadati</taxon>
        <taxon>Pseudomonadota</taxon>
        <taxon>Betaproteobacteria</taxon>
        <taxon>Burkholderiales</taxon>
        <taxon>Comamonadaceae</taxon>
        <taxon>Ramlibacter</taxon>
    </lineage>
</organism>
<keyword evidence="4 7" id="KW-0812">Transmembrane</keyword>
<proteinExistence type="inferred from homology"/>
<dbReference type="AlphaFoldDB" id="F5XY36"/>
<evidence type="ECO:0000256" key="6">
    <source>
        <dbReference type="ARBA" id="ARBA00023136"/>
    </source>
</evidence>
<feature type="transmembrane region" description="Helical" evidence="7">
    <location>
        <begin position="225"/>
        <end position="248"/>
    </location>
</feature>
<dbReference type="NCBIfam" id="TIGR00786">
    <property type="entry name" value="dctM"/>
    <property type="match status" value="1"/>
</dbReference>
<keyword evidence="5 7" id="KW-1133">Transmembrane helix</keyword>
<dbReference type="InterPro" id="IPR004681">
    <property type="entry name" value="TRAP_DctM"/>
</dbReference>
<reference evidence="10" key="1">
    <citation type="submission" date="2006-01" db="EMBL/GenBank/DDBJ databases">
        <title>Genome of the cyst-dividing bacterium Ramlibacter tataouinensis.</title>
        <authorList>
            <person name="Barakat M."/>
            <person name="Ortet P."/>
            <person name="De Luca G."/>
            <person name="Jourlin-Castelli C."/>
            <person name="Ansaldi M."/>
            <person name="Py B."/>
            <person name="Fichant G."/>
            <person name="Coutinho P."/>
            <person name="Voulhoux R."/>
            <person name="Bastien O."/>
            <person name="Roy S."/>
            <person name="Marechal E."/>
            <person name="Henrissat B."/>
            <person name="Quentin Y."/>
            <person name="Noirot P."/>
            <person name="Filloux A."/>
            <person name="Mejean V."/>
            <person name="DuBow M."/>
            <person name="Barras F."/>
            <person name="Heulin T."/>
        </authorList>
    </citation>
    <scope>NUCLEOTIDE SEQUENCE [LARGE SCALE GENOMIC DNA]</scope>
    <source>
        <strain evidence="10">ATCC BAA-407 / DSM 14655 / LMG 21543 / TTB310</strain>
    </source>
</reference>
<dbReference type="GO" id="GO:0022857">
    <property type="term" value="F:transmembrane transporter activity"/>
    <property type="evidence" value="ECO:0007669"/>
    <property type="project" value="UniProtKB-UniRule"/>
</dbReference>
<dbReference type="PATRIC" id="fig|365046.3.peg.3321"/>
<evidence type="ECO:0000256" key="2">
    <source>
        <dbReference type="ARBA" id="ARBA00022475"/>
    </source>
</evidence>
<dbReference type="Pfam" id="PF06808">
    <property type="entry name" value="DctM"/>
    <property type="match status" value="1"/>
</dbReference>
<reference evidence="9 10" key="2">
    <citation type="journal article" date="2011" name="PLoS ONE">
        <title>The Cyst-Dividing Bacterium Ramlibacter tataouinensis TTB310 Genome Reveals a Well-Stocked Toolbox for Adaptation to a Desert Environment.</title>
        <authorList>
            <person name="De Luca G."/>
            <person name="Barakat M."/>
            <person name="Ortet P."/>
            <person name="Fochesato S."/>
            <person name="Jourlin-Castelli C."/>
            <person name="Ansaldi M."/>
            <person name="Py B."/>
            <person name="Fichant G."/>
            <person name="Coutinho P.M."/>
            <person name="Voulhoux R."/>
            <person name="Bastien O."/>
            <person name="Marechal E."/>
            <person name="Henrissat B."/>
            <person name="Quentin Y."/>
            <person name="Noirot P."/>
            <person name="Filloux A."/>
            <person name="Mejean V."/>
            <person name="Dubow M.S."/>
            <person name="Barras F."/>
            <person name="Barbe V."/>
            <person name="Weissenbach J."/>
            <person name="Mihalcescu I."/>
            <person name="Vermeglio A."/>
            <person name="Achouak W."/>
            <person name="Heulin T."/>
        </authorList>
    </citation>
    <scope>NUCLEOTIDE SEQUENCE [LARGE SCALE GENOMIC DNA]</scope>
    <source>
        <strain evidence="10">ATCC BAA-407 / DSM 14655 / LMG 21543 / TTB310</strain>
    </source>
</reference>
<evidence type="ECO:0000256" key="5">
    <source>
        <dbReference type="ARBA" id="ARBA00022989"/>
    </source>
</evidence>
<feature type="transmembrane region" description="Helical" evidence="7">
    <location>
        <begin position="254"/>
        <end position="271"/>
    </location>
</feature>
<dbReference type="RefSeq" id="WP_013902592.1">
    <property type="nucleotide sequence ID" value="NC_015677.1"/>
</dbReference>
<evidence type="ECO:0000256" key="7">
    <source>
        <dbReference type="RuleBase" id="RU369079"/>
    </source>
</evidence>
<dbReference type="eggNOG" id="COG4664">
    <property type="taxonomic scope" value="Bacteria"/>
</dbReference>
<evidence type="ECO:0000256" key="1">
    <source>
        <dbReference type="ARBA" id="ARBA00004429"/>
    </source>
</evidence>
<accession>F5XY36</accession>
<protein>
    <recommendedName>
        <fullName evidence="7">TRAP transporter large permease protein</fullName>
    </recommendedName>
</protein>
<name>F5XY36_RAMTT</name>
<keyword evidence="2" id="KW-1003">Cell membrane</keyword>
<comment type="function">
    <text evidence="7">Part of the tripartite ATP-independent periplasmic (TRAP) transport system.</text>
</comment>
<feature type="transmembrane region" description="Helical" evidence="7">
    <location>
        <begin position="176"/>
        <end position="197"/>
    </location>
</feature>
<feature type="transmembrane region" description="Helical" evidence="7">
    <location>
        <begin position="369"/>
        <end position="389"/>
    </location>
</feature>
<dbReference type="PANTHER" id="PTHR33362:SF5">
    <property type="entry name" value="C4-DICARBOXYLATE TRAP TRANSPORTER LARGE PERMEASE PROTEIN DCTM"/>
    <property type="match status" value="1"/>
</dbReference>
<comment type="similarity">
    <text evidence="7">Belongs to the TRAP transporter large permease family.</text>
</comment>
<gene>
    <name evidence="9" type="primary">fcbT3</name>
    <name evidence="9" type="ordered locus">Rta_32490</name>
</gene>
<evidence type="ECO:0000313" key="10">
    <source>
        <dbReference type="Proteomes" id="UP000008385"/>
    </source>
</evidence>
<evidence type="ECO:0000256" key="4">
    <source>
        <dbReference type="ARBA" id="ARBA00022692"/>
    </source>
</evidence>
<dbReference type="HOGENOM" id="CLU_019824_4_0_4"/>
<keyword evidence="3 7" id="KW-0997">Cell inner membrane</keyword>
<feature type="transmembrane region" description="Helical" evidence="7">
    <location>
        <begin position="283"/>
        <end position="304"/>
    </location>
</feature>
<feature type="transmembrane region" description="Helical" evidence="7">
    <location>
        <begin position="59"/>
        <end position="80"/>
    </location>
</feature>
<dbReference type="KEGG" id="rta:Rta_32490"/>
<feature type="domain" description="TRAP C4-dicarboxylate transport system permease DctM subunit" evidence="8">
    <location>
        <begin position="15"/>
        <end position="428"/>
    </location>
</feature>
<dbReference type="PIRSF" id="PIRSF006066">
    <property type="entry name" value="HI0050"/>
    <property type="match status" value="1"/>
</dbReference>
<dbReference type="GO" id="GO:0005886">
    <property type="term" value="C:plasma membrane"/>
    <property type="evidence" value="ECO:0007669"/>
    <property type="project" value="UniProtKB-SubCell"/>
</dbReference>
<keyword evidence="6 7" id="KW-0472">Membrane</keyword>
<dbReference type="InterPro" id="IPR010656">
    <property type="entry name" value="DctM"/>
</dbReference>
<evidence type="ECO:0000256" key="3">
    <source>
        <dbReference type="ARBA" id="ARBA00022519"/>
    </source>
</evidence>
<feature type="transmembrane region" description="Helical" evidence="7">
    <location>
        <begin position="410"/>
        <end position="430"/>
    </location>
</feature>
<dbReference type="EMBL" id="CP000245">
    <property type="protein sequence ID" value="AEG94361.1"/>
    <property type="molecule type" value="Genomic_DNA"/>
</dbReference>
<sequence length="439" mass="45795">MNWEFAAWLMLGGSTVLLFLGMPVALTFITVNIVGAWLYMGGEVGLAQLARSSVSSVAAFSLTPIPLFVLMGEVLFHTGLALKVIEGIERLIRRVPGRLAVVAVVAGTVFSAISGSTIATTAMLGSLMLPIMLARGYHPTLATGPLMAIGAVDMLIPPSALTVLLGSLSGISISKLLIGGVVPGAILSVAFVLWIVLRVKSNPRLAPPDPDEGAGPSGWARWRPFFAYVLPTLSIFGVVVGALAAGWATPTECAALGAFATLVLAACYRALTAQALLKALQGTAAISGMILFIILGATTFAQILSFSGASNGLVQLITGQGLSTAAVVAGMLGLLIFLGIFVDQVSMMMITLPIFMPIVQALAVDPVWFGVMFLICMQLGLLLPPHGLLLMTMRGVAPPQVTMAHIFRAVVPYVAMSLLLLAAVFHWPAIATWLPALIG</sequence>
<comment type="subcellular location">
    <subcellularLocation>
        <location evidence="1 7">Cell inner membrane</location>
        <topology evidence="1 7">Multi-pass membrane protein</topology>
    </subcellularLocation>
</comment>
<keyword evidence="10" id="KW-1185">Reference proteome</keyword>
<dbReference type="OrthoDB" id="9796052at2"/>
<evidence type="ECO:0000313" key="9">
    <source>
        <dbReference type="EMBL" id="AEG94361.1"/>
    </source>
</evidence>
<feature type="transmembrane region" description="Helical" evidence="7">
    <location>
        <begin position="316"/>
        <end position="338"/>
    </location>
</feature>
<dbReference type="PANTHER" id="PTHR33362">
    <property type="entry name" value="SIALIC ACID TRAP TRANSPORTER PERMEASE PROTEIN SIAT-RELATED"/>
    <property type="match status" value="1"/>
</dbReference>
<keyword evidence="7" id="KW-0813">Transport</keyword>
<comment type="subunit">
    <text evidence="7">The complex comprises the extracytoplasmic solute receptor protein and the two transmembrane proteins.</text>
</comment>
<feature type="transmembrane region" description="Helical" evidence="7">
    <location>
        <begin position="6"/>
        <end position="39"/>
    </location>
</feature>
<feature type="transmembrane region" description="Helical" evidence="7">
    <location>
        <begin position="100"/>
        <end position="124"/>
    </location>
</feature>
<evidence type="ECO:0000259" key="8">
    <source>
        <dbReference type="Pfam" id="PF06808"/>
    </source>
</evidence>
<comment type="caution">
    <text evidence="7">Lacks conserved residue(s) required for the propagation of feature annotation.</text>
</comment>